<feature type="transmembrane region" description="Helical" evidence="7">
    <location>
        <begin position="521"/>
        <end position="542"/>
    </location>
</feature>
<dbReference type="Pfam" id="PF00115">
    <property type="entry name" value="COX1"/>
    <property type="match status" value="1"/>
</dbReference>
<dbReference type="InterPro" id="IPR023615">
    <property type="entry name" value="Cyt_c_Oxase_su1_BS"/>
</dbReference>
<accession>A0A8J2BL15</accession>
<keyword evidence="6" id="KW-0249">Electron transport</keyword>
<dbReference type="PANTHER" id="PTHR10422">
    <property type="entry name" value="CYTOCHROME C OXIDASE SUBUNIT 1"/>
    <property type="match status" value="1"/>
</dbReference>
<dbReference type="Gene3D" id="1.20.210.10">
    <property type="entry name" value="Cytochrome c oxidase-like, subunit I domain"/>
    <property type="match status" value="1"/>
</dbReference>
<evidence type="ECO:0000313" key="10">
    <source>
        <dbReference type="Proteomes" id="UP000663859"/>
    </source>
</evidence>
<comment type="similarity">
    <text evidence="6">Belongs to the heme-copper respiratory oxidase family.</text>
</comment>
<feature type="transmembrane region" description="Helical" evidence="7">
    <location>
        <begin position="341"/>
        <end position="361"/>
    </location>
</feature>
<sequence length="557" mass="61364">MTTGSRYSEAVFDLSESHKRVCQYTLVTGLIALSLGIVNGLAQAINYAGIDLFQYFPGMRTYYQGLTAHGIFNAFVLTFAFSNCFVSLVVEAALGVAIPLSLLWSAFGALFLGATLAAFSIFQGSSNVLYTFYPPFQASPLFYAGLALLVISTWITSIGLFVTLATWRKNNPTQRIPLPAFLGVVTYIFWDISSAGVAIEVVAFLLPWSLGLLPGIDPGLSRSLFWYTGHPIVYFWLLPVYLSWYTMVPKLAGGQLLSDRMARIAFLFFLLTIPVGFHHQYVDPHVPVELKLVTTFLTFAVMIPSFMTAFSVLYALEIAGRARGGKGLLGWFFKLPWDEPALVPQLLGMIAFLGGGITGLMNASYTMNLKIHNTTFVPGHFHLTLGTAVALSYGGIGCWLVPYLCRRTLINRQLPLVGAWIYFIGVLLFARGEISGGLAGMPRRTALSIAHYPPLPGWKLAGTLTALGGSLMFIGMALILATLLLTFFLGKAQKQEERRIPFCSVLLGPSSTGWEIWLDRLWFWTLAALVLTGIVYGDYFLFHAWPPHLEIGPFKSF</sequence>
<evidence type="ECO:0000256" key="1">
    <source>
        <dbReference type="ARBA" id="ARBA00004141"/>
    </source>
</evidence>
<feature type="transmembrane region" description="Helical" evidence="7">
    <location>
        <begin position="142"/>
        <end position="167"/>
    </location>
</feature>
<comment type="caution">
    <text evidence="9">The sequence shown here is derived from an EMBL/GenBank/DDBJ whole genome shotgun (WGS) entry which is preliminary data.</text>
</comment>
<keyword evidence="6" id="KW-0479">Metal-binding</keyword>
<feature type="domain" description="Cytochrome oxidase subunit I profile" evidence="8">
    <location>
        <begin position="6"/>
        <end position="487"/>
    </location>
</feature>
<keyword evidence="6" id="KW-0813">Transport</keyword>
<feature type="transmembrane region" description="Helical" evidence="7">
    <location>
        <begin position="460"/>
        <end position="489"/>
    </location>
</feature>
<feature type="transmembrane region" description="Helical" evidence="7">
    <location>
        <begin position="417"/>
        <end position="440"/>
    </location>
</feature>
<dbReference type="PANTHER" id="PTHR10422:SF40">
    <property type="entry name" value="CYTOCHROME C OXIDASE SUBUNIT I"/>
    <property type="match status" value="1"/>
</dbReference>
<dbReference type="GO" id="GO:0016020">
    <property type="term" value="C:membrane"/>
    <property type="evidence" value="ECO:0007669"/>
    <property type="project" value="UniProtKB-SubCell"/>
</dbReference>
<dbReference type="AlphaFoldDB" id="A0A8J2BL15"/>
<organism evidence="9 10">
    <name type="scientific">Candidatus Methylacidithermus pantelleriae</name>
    <dbReference type="NCBI Taxonomy" id="2744239"/>
    <lineage>
        <taxon>Bacteria</taxon>
        <taxon>Pseudomonadati</taxon>
        <taxon>Verrucomicrobiota</taxon>
        <taxon>Methylacidiphilae</taxon>
        <taxon>Methylacidiphilales</taxon>
        <taxon>Methylacidiphilaceae</taxon>
        <taxon>Candidatus Methylacidithermus</taxon>
    </lineage>
</organism>
<dbReference type="InterPro" id="IPR036927">
    <property type="entry name" value="Cyt_c_oxase-like_su1_sf"/>
</dbReference>
<keyword evidence="6" id="KW-0349">Heme</keyword>
<evidence type="ECO:0000256" key="4">
    <source>
        <dbReference type="ARBA" id="ARBA00022989"/>
    </source>
</evidence>
<evidence type="ECO:0000259" key="8">
    <source>
        <dbReference type="PROSITE" id="PS50855"/>
    </source>
</evidence>
<dbReference type="PROSITE" id="PS00077">
    <property type="entry name" value="COX1_CUB"/>
    <property type="match status" value="1"/>
</dbReference>
<feature type="transmembrane region" description="Helical" evidence="7">
    <location>
        <begin position="224"/>
        <end position="244"/>
    </location>
</feature>
<dbReference type="PRINTS" id="PR01165">
    <property type="entry name" value="CYCOXIDASEI"/>
</dbReference>
<dbReference type="InterPro" id="IPR023616">
    <property type="entry name" value="Cyt_c_oxase-like_su1_dom"/>
</dbReference>
<keyword evidence="3 6" id="KW-0812">Transmembrane</keyword>
<reference evidence="9" key="1">
    <citation type="submission" date="2021-02" db="EMBL/GenBank/DDBJ databases">
        <authorList>
            <person name="Cremers G."/>
            <person name="Picone N."/>
        </authorList>
    </citation>
    <scope>NUCLEOTIDE SEQUENCE</scope>
    <source>
        <strain evidence="9">PQ17</strain>
    </source>
</reference>
<name>A0A8J2BL15_9BACT</name>
<keyword evidence="10" id="KW-1185">Reference proteome</keyword>
<keyword evidence="5 7" id="KW-0472">Membrane</keyword>
<dbReference type="GO" id="GO:0004129">
    <property type="term" value="F:cytochrome-c oxidase activity"/>
    <property type="evidence" value="ECO:0007669"/>
    <property type="project" value="InterPro"/>
</dbReference>
<feature type="transmembrane region" description="Helical" evidence="7">
    <location>
        <begin position="70"/>
        <end position="90"/>
    </location>
</feature>
<feature type="transmembrane region" description="Helical" evidence="7">
    <location>
        <begin position="179"/>
        <end position="204"/>
    </location>
</feature>
<feature type="transmembrane region" description="Helical" evidence="7">
    <location>
        <begin position="102"/>
        <end position="122"/>
    </location>
</feature>
<keyword evidence="2 6" id="KW-0679">Respiratory chain</keyword>
<feature type="transmembrane region" description="Helical" evidence="7">
    <location>
        <begin position="381"/>
        <end position="405"/>
    </location>
</feature>
<gene>
    <name evidence="9" type="primary">cbaA</name>
    <name evidence="9" type="ORF">MPNT_110014</name>
</gene>
<dbReference type="Proteomes" id="UP000663859">
    <property type="component" value="Unassembled WGS sequence"/>
</dbReference>
<dbReference type="GO" id="GO:0009060">
    <property type="term" value="P:aerobic respiration"/>
    <property type="evidence" value="ECO:0007669"/>
    <property type="project" value="InterPro"/>
</dbReference>
<evidence type="ECO:0000256" key="2">
    <source>
        <dbReference type="ARBA" id="ARBA00022660"/>
    </source>
</evidence>
<comment type="subcellular location">
    <subcellularLocation>
        <location evidence="1">Membrane</location>
        <topology evidence="1">Multi-pass membrane protein</topology>
    </subcellularLocation>
</comment>
<feature type="transmembrane region" description="Helical" evidence="7">
    <location>
        <begin position="21"/>
        <end position="50"/>
    </location>
</feature>
<keyword evidence="4 7" id="KW-1133">Transmembrane helix</keyword>
<evidence type="ECO:0000256" key="3">
    <source>
        <dbReference type="ARBA" id="ARBA00022692"/>
    </source>
</evidence>
<dbReference type="PROSITE" id="PS50855">
    <property type="entry name" value="COX1"/>
    <property type="match status" value="1"/>
</dbReference>
<evidence type="ECO:0000256" key="7">
    <source>
        <dbReference type="SAM" id="Phobius"/>
    </source>
</evidence>
<proteinExistence type="inferred from homology"/>
<dbReference type="SUPFAM" id="SSF81442">
    <property type="entry name" value="Cytochrome c oxidase subunit I-like"/>
    <property type="match status" value="1"/>
</dbReference>
<feature type="transmembrane region" description="Helical" evidence="7">
    <location>
        <begin position="293"/>
        <end position="316"/>
    </location>
</feature>
<dbReference type="RefSeq" id="WP_174582738.1">
    <property type="nucleotide sequence ID" value="NZ_CAJNOB010000003.1"/>
</dbReference>
<keyword evidence="6" id="KW-0408">Iron</keyword>
<evidence type="ECO:0000256" key="5">
    <source>
        <dbReference type="ARBA" id="ARBA00023136"/>
    </source>
</evidence>
<dbReference type="EMBL" id="CAJNOB010000003">
    <property type="protein sequence ID" value="CAF0691892.1"/>
    <property type="molecule type" value="Genomic_DNA"/>
</dbReference>
<protein>
    <submittedName>
        <fullName evidence="9">Cytochrome c oxidase, subunit 1</fullName>
    </submittedName>
</protein>
<dbReference type="InterPro" id="IPR000883">
    <property type="entry name" value="Cyt_C_Oxase_1"/>
</dbReference>
<dbReference type="GO" id="GO:0020037">
    <property type="term" value="F:heme binding"/>
    <property type="evidence" value="ECO:0007669"/>
    <property type="project" value="InterPro"/>
</dbReference>
<feature type="transmembrane region" description="Helical" evidence="7">
    <location>
        <begin position="264"/>
        <end position="281"/>
    </location>
</feature>
<evidence type="ECO:0000256" key="6">
    <source>
        <dbReference type="RuleBase" id="RU000370"/>
    </source>
</evidence>
<evidence type="ECO:0000313" key="9">
    <source>
        <dbReference type="EMBL" id="CAF0691892.1"/>
    </source>
</evidence>